<name>A0A0V7ZN45_9CYAN</name>
<dbReference type="Proteomes" id="UP000053372">
    <property type="component" value="Unassembled WGS sequence"/>
</dbReference>
<keyword evidence="3" id="KW-1185">Reference proteome</keyword>
<evidence type="ECO:0000313" key="3">
    <source>
        <dbReference type="Proteomes" id="UP000053372"/>
    </source>
</evidence>
<dbReference type="OrthoDB" id="443465at2"/>
<dbReference type="InterPro" id="IPR027417">
    <property type="entry name" value="P-loop_NTPase"/>
</dbReference>
<reference evidence="2 3" key="1">
    <citation type="journal article" date="2015" name="Genome Announc.">
        <title>Draft Genome of the Euendolithic (true boring) Cyanobacterium Mastigocoleus testarum strain BC008.</title>
        <authorList>
            <person name="Guida B.S."/>
            <person name="Garcia-Pichel F."/>
        </authorList>
    </citation>
    <scope>NUCLEOTIDE SEQUENCE [LARGE SCALE GENOMIC DNA]</scope>
    <source>
        <strain evidence="2 3">BC008</strain>
    </source>
</reference>
<dbReference type="Pfam" id="PF05729">
    <property type="entry name" value="NACHT"/>
    <property type="match status" value="1"/>
</dbReference>
<feature type="domain" description="NACHT" evidence="1">
    <location>
        <begin position="52"/>
        <end position="211"/>
    </location>
</feature>
<accession>A0A0V7ZN45</accession>
<comment type="caution">
    <text evidence="2">The sequence shown here is derived from an EMBL/GenBank/DDBJ whole genome shotgun (WGS) entry which is preliminary data.</text>
</comment>
<proteinExistence type="predicted"/>
<dbReference type="InterPro" id="IPR007111">
    <property type="entry name" value="NACHT_NTPase"/>
</dbReference>
<dbReference type="AlphaFoldDB" id="A0A0V7ZN45"/>
<sequence length="389" mass="45293">MNPSESTKPNLTPYPDEFKATIEEKIKSFCGREFVFNAFEEFCRKNVNGYFTVIGDAGMGKSAIAAKYVYKHHLPCYFNIIAEGRNRPEQFLTSIRQQLITRYSLVDQNAQDADLSGLLVKVSQKLPKDESLVIVVDALDEVEQEPGAGNIFFLPETLPEGVYFFLTRRPYTPEKKRLRISVPSQELDLRKVEYETLNAKDIKGYIRLFINHDEEHKDNLGKWIKERDISADNFIEQVAAKSDNNFMYLRYILPAITNGFYNDLSLQQLPSGLQDYYRIHWVRMGMDDKPQDLRVIILFILVEIATAIPCEMIAEIANQDEYNVQSFLDEWVEYLKKRVIKEETCYSIYHASFLDFLKGKRELKKNRKIFQQVNQYISDYLEVEGDNIG</sequence>
<dbReference type="Gene3D" id="3.40.50.300">
    <property type="entry name" value="P-loop containing nucleotide triphosphate hydrolases"/>
    <property type="match status" value="1"/>
</dbReference>
<evidence type="ECO:0000313" key="2">
    <source>
        <dbReference type="EMBL" id="KST65948.1"/>
    </source>
</evidence>
<organism evidence="2 3">
    <name type="scientific">Mastigocoleus testarum BC008</name>
    <dbReference type="NCBI Taxonomy" id="371196"/>
    <lineage>
        <taxon>Bacteria</taxon>
        <taxon>Bacillati</taxon>
        <taxon>Cyanobacteriota</taxon>
        <taxon>Cyanophyceae</taxon>
        <taxon>Nostocales</taxon>
        <taxon>Hapalosiphonaceae</taxon>
        <taxon>Mastigocoleus</taxon>
    </lineage>
</organism>
<dbReference type="EMBL" id="LMTZ01000102">
    <property type="protein sequence ID" value="KST65948.1"/>
    <property type="molecule type" value="Genomic_DNA"/>
</dbReference>
<gene>
    <name evidence="2" type="ORF">BC008_23430</name>
</gene>
<protein>
    <recommendedName>
        <fullName evidence="1">NACHT domain-containing protein</fullName>
    </recommendedName>
</protein>
<evidence type="ECO:0000259" key="1">
    <source>
        <dbReference type="Pfam" id="PF05729"/>
    </source>
</evidence>
<dbReference type="SUPFAM" id="SSF52540">
    <property type="entry name" value="P-loop containing nucleoside triphosphate hydrolases"/>
    <property type="match status" value="1"/>
</dbReference>